<comment type="caution">
    <text evidence="6">The sequence shown here is derived from an EMBL/GenBank/DDBJ whole genome shotgun (WGS) entry which is preliminary data.</text>
</comment>
<reference evidence="6 7" key="1">
    <citation type="journal article" date="2019" name="Nat. Med.">
        <title>A library of human gut bacterial isolates paired with longitudinal multiomics data enables mechanistic microbiome research.</title>
        <authorList>
            <person name="Poyet M."/>
            <person name="Groussin M."/>
            <person name="Gibbons S.M."/>
            <person name="Avila-Pacheco J."/>
            <person name="Jiang X."/>
            <person name="Kearney S.M."/>
            <person name="Perrotta A.R."/>
            <person name="Berdy B."/>
            <person name="Zhao S."/>
            <person name="Lieberman T.D."/>
            <person name="Swanson P.K."/>
            <person name="Smith M."/>
            <person name="Roesemann S."/>
            <person name="Alexander J.E."/>
            <person name="Rich S.A."/>
            <person name="Livny J."/>
            <person name="Vlamakis H."/>
            <person name="Clish C."/>
            <person name="Bullock K."/>
            <person name="Deik A."/>
            <person name="Scott J."/>
            <person name="Pierce K.A."/>
            <person name="Xavier R.J."/>
            <person name="Alm E.J."/>
        </authorList>
    </citation>
    <scope>NUCLEOTIDE SEQUENCE [LARGE SCALE GENOMIC DNA]</scope>
    <source>
        <strain evidence="6 7">BIOML-A1</strain>
    </source>
</reference>
<dbReference type="PANTHER" id="PTHR11452">
    <property type="entry name" value="ALPHA-GALACTOSIDASE/ALPHA-N-ACETYLGALACTOSAMINIDASE"/>
    <property type="match status" value="1"/>
</dbReference>
<comment type="similarity">
    <text evidence="1">Belongs to the glycosyl hydrolase 27 family.</text>
</comment>
<dbReference type="SUPFAM" id="SSF51011">
    <property type="entry name" value="Glycosyl hydrolase domain"/>
    <property type="match status" value="1"/>
</dbReference>
<keyword evidence="3" id="KW-0378">Hydrolase</keyword>
<dbReference type="Proteomes" id="UP000446657">
    <property type="component" value="Unassembled WGS sequence"/>
</dbReference>
<gene>
    <name evidence="6" type="ORF">GMD30_02475</name>
</gene>
<dbReference type="InterPro" id="IPR002241">
    <property type="entry name" value="Glyco_hydro_27"/>
</dbReference>
<sequence length="427" mass="48839">MKMKTAPMGWNSWDCYGAAVTEDIVRRNAEFMAEHLKEYGWEYIVVDIQWYEPYAATNEYHPFADVVMDEYGRLLPAVNRFPSAANGAGFGPLAEYVHSLGLKFGIHIMRGIPRQAVHQNTKIMNSDRHAREIAKTNSICAWNTDMYGVDPEKDGAREYYNSIFELYASWGVDFIKCDDIARELPHEESELIMLSKALHGCGRPMVLSLSPGPALLEKAELYKQISNMWRITDDFWDKWELLYDMFSRAEKWCTHAGAGHWPDADMLPVGPIRQVYDVNNWTNFTQDEQITMLTLWSIMRSPLMLGGELTGFDEFTMNLVTNSEILAMHANARHSHQVWRREIDGIEHALWIAADTKGGYYVAVFNLGDKDSDISIPLADLEIYDGVNGTELWSGEHVEEPKSLSVSLKSHGARAYHFTYNEKAYYC</sequence>
<dbReference type="Gene3D" id="2.60.40.1180">
    <property type="entry name" value="Golgi alpha-mannosidase II"/>
    <property type="match status" value="1"/>
</dbReference>
<proteinExistence type="inferred from homology"/>
<name>A0A844KK76_9FIRM</name>
<dbReference type="InterPro" id="IPR041233">
    <property type="entry name" value="Melibiase_C"/>
</dbReference>
<dbReference type="GO" id="GO:0005975">
    <property type="term" value="P:carbohydrate metabolic process"/>
    <property type="evidence" value="ECO:0007669"/>
    <property type="project" value="InterPro"/>
</dbReference>
<keyword evidence="4" id="KW-0326">Glycosidase</keyword>
<evidence type="ECO:0000313" key="7">
    <source>
        <dbReference type="Proteomes" id="UP000446657"/>
    </source>
</evidence>
<dbReference type="InterPro" id="IPR017853">
    <property type="entry name" value="GH"/>
</dbReference>
<dbReference type="Gene3D" id="3.20.20.70">
    <property type="entry name" value="Aldolase class I"/>
    <property type="match status" value="1"/>
</dbReference>
<dbReference type="AlphaFoldDB" id="A0A844KK76"/>
<dbReference type="Pfam" id="PF17801">
    <property type="entry name" value="Melibiase_C"/>
    <property type="match status" value="1"/>
</dbReference>
<evidence type="ECO:0000313" key="6">
    <source>
        <dbReference type="EMBL" id="MTR80591.1"/>
    </source>
</evidence>
<dbReference type="Pfam" id="PF16499">
    <property type="entry name" value="Melibiase_2"/>
    <property type="match status" value="2"/>
</dbReference>
<dbReference type="GO" id="GO:0004553">
    <property type="term" value="F:hydrolase activity, hydrolyzing O-glycosyl compounds"/>
    <property type="evidence" value="ECO:0007669"/>
    <property type="project" value="InterPro"/>
</dbReference>
<dbReference type="PANTHER" id="PTHR11452:SF42">
    <property type="entry name" value="ALPHA-GALACTOSIDASE"/>
    <property type="match status" value="1"/>
</dbReference>
<accession>A0A844KK76</accession>
<dbReference type="InterPro" id="IPR013785">
    <property type="entry name" value="Aldolase_TIM"/>
</dbReference>
<dbReference type="RefSeq" id="WP_155175358.1">
    <property type="nucleotide sequence ID" value="NZ_WNAK01000004.1"/>
</dbReference>
<evidence type="ECO:0000256" key="3">
    <source>
        <dbReference type="ARBA" id="ARBA00022801"/>
    </source>
</evidence>
<protein>
    <submittedName>
        <fullName evidence="6">Alpha-galactosidase</fullName>
    </submittedName>
</protein>
<dbReference type="CDD" id="cd14792">
    <property type="entry name" value="GH27"/>
    <property type="match status" value="1"/>
</dbReference>
<feature type="domain" description="Alpha galactosidase C-terminal" evidence="5">
    <location>
        <begin position="349"/>
        <end position="416"/>
    </location>
</feature>
<dbReference type="SUPFAM" id="SSF51445">
    <property type="entry name" value="(Trans)glycosidases"/>
    <property type="match status" value="1"/>
</dbReference>
<evidence type="ECO:0000256" key="2">
    <source>
        <dbReference type="ARBA" id="ARBA00022729"/>
    </source>
</evidence>
<evidence type="ECO:0000256" key="1">
    <source>
        <dbReference type="ARBA" id="ARBA00009743"/>
    </source>
</evidence>
<keyword evidence="2" id="KW-0732">Signal</keyword>
<organism evidence="6 7">
    <name type="scientific">Roseburia faecis</name>
    <dbReference type="NCBI Taxonomy" id="301302"/>
    <lineage>
        <taxon>Bacteria</taxon>
        <taxon>Bacillati</taxon>
        <taxon>Bacillota</taxon>
        <taxon>Clostridia</taxon>
        <taxon>Lachnospirales</taxon>
        <taxon>Lachnospiraceae</taxon>
        <taxon>Roseburia</taxon>
    </lineage>
</organism>
<dbReference type="EMBL" id="WNAL01000003">
    <property type="protein sequence ID" value="MTR80591.1"/>
    <property type="molecule type" value="Genomic_DNA"/>
</dbReference>
<evidence type="ECO:0000259" key="5">
    <source>
        <dbReference type="Pfam" id="PF17801"/>
    </source>
</evidence>
<evidence type="ECO:0000256" key="4">
    <source>
        <dbReference type="ARBA" id="ARBA00023295"/>
    </source>
</evidence>
<dbReference type="InterPro" id="IPR013780">
    <property type="entry name" value="Glyco_hydro_b"/>
</dbReference>